<gene>
    <name evidence="1" type="ORF">MNBD_PLANCTO03-916</name>
</gene>
<dbReference type="SUPFAM" id="SSF102405">
    <property type="entry name" value="MCP/YpsA-like"/>
    <property type="match status" value="1"/>
</dbReference>
<dbReference type="InterPro" id="IPR005269">
    <property type="entry name" value="LOG"/>
</dbReference>
<dbReference type="Pfam" id="PF03641">
    <property type="entry name" value="Lysine_decarbox"/>
    <property type="match status" value="1"/>
</dbReference>
<name>A0A3B1DT79_9ZZZZ</name>
<dbReference type="PANTHER" id="PTHR31223">
    <property type="entry name" value="LOG FAMILY PROTEIN YJL055W"/>
    <property type="match status" value="1"/>
</dbReference>
<organism evidence="1">
    <name type="scientific">hydrothermal vent metagenome</name>
    <dbReference type="NCBI Taxonomy" id="652676"/>
    <lineage>
        <taxon>unclassified sequences</taxon>
        <taxon>metagenomes</taxon>
        <taxon>ecological metagenomes</taxon>
    </lineage>
</organism>
<dbReference type="AlphaFoldDB" id="A0A3B1DT79"/>
<evidence type="ECO:0000313" key="1">
    <source>
        <dbReference type="EMBL" id="VAX39298.1"/>
    </source>
</evidence>
<dbReference type="PANTHER" id="PTHR31223:SF70">
    <property type="entry name" value="LOG FAMILY PROTEIN YJL055W"/>
    <property type="match status" value="1"/>
</dbReference>
<dbReference type="Gene3D" id="3.40.50.450">
    <property type="match status" value="1"/>
</dbReference>
<accession>A0A3B1DT79</accession>
<dbReference type="InterPro" id="IPR031100">
    <property type="entry name" value="LOG_fam"/>
</dbReference>
<dbReference type="GO" id="GO:0005829">
    <property type="term" value="C:cytosol"/>
    <property type="evidence" value="ECO:0007669"/>
    <property type="project" value="TreeGrafter"/>
</dbReference>
<dbReference type="EMBL" id="UOGK01000218">
    <property type="protein sequence ID" value="VAX39298.1"/>
    <property type="molecule type" value="Genomic_DNA"/>
</dbReference>
<sequence length="184" mass="19439">MPDPVRSIGVFCGSSGGNRPEYVEAARATGAALAARGLTLVYGGGGKGMMGAVADGALDAGGQVIGVIPSWMVEKEAAHQGIQRMIEVETMLERKTRMAELSDAFLVLPGGLGTLDELFEMATWSQLRTHGCSKPQGILNVAGYYDDLCRWLDRAIGDGFIHEATPGMPIASNDLHALLDMLCS</sequence>
<dbReference type="NCBIfam" id="TIGR00730">
    <property type="entry name" value="Rossman fold protein, TIGR00730 family"/>
    <property type="match status" value="1"/>
</dbReference>
<dbReference type="GO" id="GO:0016799">
    <property type="term" value="F:hydrolase activity, hydrolyzing N-glycosyl compounds"/>
    <property type="evidence" value="ECO:0007669"/>
    <property type="project" value="TreeGrafter"/>
</dbReference>
<proteinExistence type="predicted"/>
<protein>
    <submittedName>
        <fullName evidence="1">Lysine decarboxylase family</fullName>
    </submittedName>
</protein>
<reference evidence="1" key="1">
    <citation type="submission" date="2018-06" db="EMBL/GenBank/DDBJ databases">
        <authorList>
            <person name="Zhirakovskaya E."/>
        </authorList>
    </citation>
    <scope>NUCLEOTIDE SEQUENCE</scope>
</reference>
<dbReference type="GO" id="GO:0009691">
    <property type="term" value="P:cytokinin biosynthetic process"/>
    <property type="evidence" value="ECO:0007669"/>
    <property type="project" value="InterPro"/>
</dbReference>